<dbReference type="OrthoDB" id="1819241at2"/>
<keyword evidence="1" id="KW-1133">Transmembrane helix</keyword>
<dbReference type="AlphaFoldDB" id="A0A1I1KJM8"/>
<keyword evidence="1" id="KW-0472">Membrane</keyword>
<evidence type="ECO:0000313" key="2">
    <source>
        <dbReference type="EMBL" id="SFC61066.1"/>
    </source>
</evidence>
<organism evidence="2 3">
    <name type="scientific">Ruminococcus albus</name>
    <dbReference type="NCBI Taxonomy" id="1264"/>
    <lineage>
        <taxon>Bacteria</taxon>
        <taxon>Bacillati</taxon>
        <taxon>Bacillota</taxon>
        <taxon>Clostridia</taxon>
        <taxon>Eubacteriales</taxon>
        <taxon>Oscillospiraceae</taxon>
        <taxon>Ruminococcus</taxon>
    </lineage>
</organism>
<accession>A0A1I1KJM8</accession>
<dbReference type="RefSeq" id="WP_074961509.1">
    <property type="nucleotide sequence ID" value="NZ_FOKQ01000016.1"/>
</dbReference>
<dbReference type="EMBL" id="FOKQ01000016">
    <property type="protein sequence ID" value="SFC61066.1"/>
    <property type="molecule type" value="Genomic_DNA"/>
</dbReference>
<proteinExistence type="predicted"/>
<keyword evidence="1" id="KW-0812">Transmembrane</keyword>
<gene>
    <name evidence="2" type="ORF">SAMN02910406_02041</name>
</gene>
<evidence type="ECO:0008006" key="4">
    <source>
        <dbReference type="Google" id="ProtNLM"/>
    </source>
</evidence>
<name>A0A1I1KJM8_RUMAL</name>
<dbReference type="Proteomes" id="UP000182192">
    <property type="component" value="Unassembled WGS sequence"/>
</dbReference>
<protein>
    <recommendedName>
        <fullName evidence="4">Zinc-ribbon domain-containing protein</fullName>
    </recommendedName>
</protein>
<feature type="transmembrane region" description="Helical" evidence="1">
    <location>
        <begin position="71"/>
        <end position="91"/>
    </location>
</feature>
<sequence length="260" mass="29754">MVCKTCGAVINDSDTICKNCGDTIRVDVDNKVNLAKGISPEEKFRQQAAQFGGITVKEKRGTIFAGMDPKMISYILIAITLLIFTLVFFIYDRKRTTINVDGFEVTLPVSMRDVDDFSFEVMKSEKCRSFANTEMEFTYVIYDVTTVIPELSIQPAANDVDALMEYYEGKDKLVTLKTDFTNELNETFSDQLKDYDLIENESGLLRFTYKDTAMTNNYVEMHIEIVDDKVYQFSLLCSDDRRDKVGKTIDEVYKSLKIDK</sequence>
<reference evidence="2 3" key="1">
    <citation type="submission" date="2016-10" db="EMBL/GenBank/DDBJ databases">
        <authorList>
            <person name="de Groot N.N."/>
        </authorList>
    </citation>
    <scope>NUCLEOTIDE SEQUENCE [LARGE SCALE GENOMIC DNA]</scope>
    <source>
        <strain evidence="2 3">AR67</strain>
    </source>
</reference>
<evidence type="ECO:0000313" key="3">
    <source>
        <dbReference type="Proteomes" id="UP000182192"/>
    </source>
</evidence>
<evidence type="ECO:0000256" key="1">
    <source>
        <dbReference type="SAM" id="Phobius"/>
    </source>
</evidence>